<dbReference type="AlphaFoldDB" id="A0A2T8HY27"/>
<keyword evidence="2" id="KW-0813">Transport</keyword>
<keyword evidence="4" id="KW-0997">Cell inner membrane</keyword>
<keyword evidence="3" id="KW-1003">Cell membrane</keyword>
<evidence type="ECO:0000256" key="5">
    <source>
        <dbReference type="ARBA" id="ARBA00022692"/>
    </source>
</evidence>
<comment type="similarity">
    <text evidence="8">Belongs to the TsuA/YedE (TC 9.B.102) family.</text>
</comment>
<dbReference type="PANTHER" id="PTHR30574">
    <property type="entry name" value="INNER MEMBRANE PROTEIN YEDE"/>
    <property type="match status" value="1"/>
</dbReference>
<reference evidence="10 11" key="1">
    <citation type="submission" date="2018-04" db="EMBL/GenBank/DDBJ databases">
        <title>Pararhodobacter oceanense sp. nov., isolated from marine intertidal sediment.</title>
        <authorList>
            <person name="Wang X.-L."/>
            <person name="Du Z.-J."/>
        </authorList>
    </citation>
    <scope>NUCLEOTIDE SEQUENCE [LARGE SCALE GENOMIC DNA]</scope>
    <source>
        <strain evidence="10 11">AM505</strain>
    </source>
</reference>
<keyword evidence="6 9" id="KW-1133">Transmembrane helix</keyword>
<dbReference type="Proteomes" id="UP000245911">
    <property type="component" value="Unassembled WGS sequence"/>
</dbReference>
<dbReference type="EMBL" id="QDKM01000001">
    <property type="protein sequence ID" value="PVH30304.1"/>
    <property type="molecule type" value="Genomic_DNA"/>
</dbReference>
<evidence type="ECO:0000256" key="3">
    <source>
        <dbReference type="ARBA" id="ARBA00022475"/>
    </source>
</evidence>
<dbReference type="Pfam" id="PF04143">
    <property type="entry name" value="Sulf_transp"/>
    <property type="match status" value="1"/>
</dbReference>
<evidence type="ECO:0000256" key="9">
    <source>
        <dbReference type="SAM" id="Phobius"/>
    </source>
</evidence>
<evidence type="ECO:0000313" key="11">
    <source>
        <dbReference type="Proteomes" id="UP000245911"/>
    </source>
</evidence>
<name>A0A2T8HY27_9RHOB</name>
<evidence type="ECO:0000256" key="6">
    <source>
        <dbReference type="ARBA" id="ARBA00022989"/>
    </source>
</evidence>
<keyword evidence="11" id="KW-1185">Reference proteome</keyword>
<evidence type="ECO:0000313" key="10">
    <source>
        <dbReference type="EMBL" id="PVH30304.1"/>
    </source>
</evidence>
<feature type="transmembrane region" description="Helical" evidence="9">
    <location>
        <begin position="6"/>
        <end position="25"/>
    </location>
</feature>
<organism evidence="10 11">
    <name type="scientific">Pararhodobacter oceanensis</name>
    <dbReference type="NCBI Taxonomy" id="2172121"/>
    <lineage>
        <taxon>Bacteria</taxon>
        <taxon>Pseudomonadati</taxon>
        <taxon>Pseudomonadota</taxon>
        <taxon>Alphaproteobacteria</taxon>
        <taxon>Rhodobacterales</taxon>
        <taxon>Paracoccaceae</taxon>
        <taxon>Pararhodobacter</taxon>
    </lineage>
</organism>
<evidence type="ECO:0000256" key="7">
    <source>
        <dbReference type="ARBA" id="ARBA00023136"/>
    </source>
</evidence>
<dbReference type="GO" id="GO:0005886">
    <property type="term" value="C:plasma membrane"/>
    <property type="evidence" value="ECO:0007669"/>
    <property type="project" value="UniProtKB-SubCell"/>
</dbReference>
<dbReference type="PANTHER" id="PTHR30574:SF1">
    <property type="entry name" value="SULPHUR TRANSPORT DOMAIN-CONTAINING PROTEIN"/>
    <property type="match status" value="1"/>
</dbReference>
<dbReference type="RefSeq" id="WP_116556714.1">
    <property type="nucleotide sequence ID" value="NZ_JBLWXM010000004.1"/>
</dbReference>
<dbReference type="InterPro" id="IPR007272">
    <property type="entry name" value="Sulf_transp_TsuA/YedE"/>
</dbReference>
<keyword evidence="5 9" id="KW-0812">Transmembrane</keyword>
<protein>
    <submittedName>
        <fullName evidence="10">Uncharacterized protein</fullName>
    </submittedName>
</protein>
<feature type="transmembrane region" description="Helical" evidence="9">
    <location>
        <begin position="81"/>
        <end position="98"/>
    </location>
</feature>
<evidence type="ECO:0000256" key="1">
    <source>
        <dbReference type="ARBA" id="ARBA00004429"/>
    </source>
</evidence>
<keyword evidence="7 9" id="KW-0472">Membrane</keyword>
<feature type="transmembrane region" description="Helical" evidence="9">
    <location>
        <begin position="52"/>
        <end position="69"/>
    </location>
</feature>
<evidence type="ECO:0000256" key="2">
    <source>
        <dbReference type="ARBA" id="ARBA00022448"/>
    </source>
</evidence>
<evidence type="ECO:0000256" key="4">
    <source>
        <dbReference type="ARBA" id="ARBA00022519"/>
    </source>
</evidence>
<comment type="caution">
    <text evidence="10">The sequence shown here is derived from an EMBL/GenBank/DDBJ whole genome shotgun (WGS) entry which is preliminary data.</text>
</comment>
<evidence type="ECO:0000256" key="8">
    <source>
        <dbReference type="ARBA" id="ARBA00035655"/>
    </source>
</evidence>
<dbReference type="OrthoDB" id="9814020at2"/>
<sequence>MPLDWIWGLIGGLTIGSAAAFYLLVNGRVMGASGIIGGLVDRSGWSTWAERAAFLAGLVLVPLLMRPFLSEAPDTHITGNIAAIIAAGLLVGVGTRLANGCTSGHGVCGISRLSLRGIGATVFYLMAGGLAVIVFRHFLEVI</sequence>
<feature type="transmembrane region" description="Helical" evidence="9">
    <location>
        <begin position="118"/>
        <end position="139"/>
    </location>
</feature>
<gene>
    <name evidence="10" type="ORF">DDE20_01745</name>
</gene>
<accession>A0A2T8HY27</accession>
<comment type="subcellular location">
    <subcellularLocation>
        <location evidence="1">Cell inner membrane</location>
        <topology evidence="1">Multi-pass membrane protein</topology>
    </subcellularLocation>
</comment>
<proteinExistence type="inferred from homology"/>